<evidence type="ECO:0000313" key="5">
    <source>
        <dbReference type="Proteomes" id="UP000599578"/>
    </source>
</evidence>
<dbReference type="PANTHER" id="PTHR13789">
    <property type="entry name" value="MONOOXYGENASE"/>
    <property type="match status" value="1"/>
</dbReference>
<dbReference type="PRINTS" id="PR00420">
    <property type="entry name" value="RNGMNOXGNASE"/>
</dbReference>
<proteinExistence type="predicted"/>
<accession>A0A918DP64</accession>
<keyword evidence="5" id="KW-1185">Reference proteome</keyword>
<keyword evidence="1" id="KW-0560">Oxidoreductase</keyword>
<evidence type="ECO:0000256" key="2">
    <source>
        <dbReference type="ARBA" id="ARBA00023033"/>
    </source>
</evidence>
<dbReference type="InterPro" id="IPR002938">
    <property type="entry name" value="FAD-bd"/>
</dbReference>
<keyword evidence="2" id="KW-0503">Monooxygenase</keyword>
<dbReference type="InterPro" id="IPR050493">
    <property type="entry name" value="FAD-dep_Monooxygenase_BioMet"/>
</dbReference>
<dbReference type="EMBL" id="BMLT01000001">
    <property type="protein sequence ID" value="GGO76492.1"/>
    <property type="molecule type" value="Genomic_DNA"/>
</dbReference>
<sequence>MNDEKPVLIVGGGIAGLCAAIALCRQGFEVELVEIRPTWNIPGVGIIQQSNVVREMARLGVLDAYLRAGFAFDDVALYDERGVQTVRMPGRRLAGPDYPANIGISRQALHRVLYEAATGLGARIRLGATVAECDERDDGVNVHFTDGIRANYALVIGADGIYSKIRGLLFQDRYQPVYTGQAVWRYNFPRRAEIDHLAVFSGPRGNAGLVPISEDLMYLFLTSCEGPGPHIDKSRLTVQMRDHLGEFGGVVGELADQITDNSKVVCRPLETVFVDENWFRGRLVLIGDAAHATTPHLGQGAGMAIEDAIVLSEELAGDGSLNTRLERFMARRFERCRFISEGSVLAGEREMAGDRSFDRAALTTRMQLVTAQPI</sequence>
<dbReference type="Pfam" id="PF01494">
    <property type="entry name" value="FAD_binding_3"/>
    <property type="match status" value="1"/>
</dbReference>
<dbReference type="NCBIfam" id="NF005313">
    <property type="entry name" value="PRK06847.1"/>
    <property type="match status" value="1"/>
</dbReference>
<dbReference type="GO" id="GO:0071949">
    <property type="term" value="F:FAD binding"/>
    <property type="evidence" value="ECO:0007669"/>
    <property type="project" value="InterPro"/>
</dbReference>
<evidence type="ECO:0000259" key="3">
    <source>
        <dbReference type="Pfam" id="PF01494"/>
    </source>
</evidence>
<dbReference type="RefSeq" id="WP_188857706.1">
    <property type="nucleotide sequence ID" value="NZ_BMLT01000001.1"/>
</dbReference>
<dbReference type="PANTHER" id="PTHR13789:SF309">
    <property type="entry name" value="PUTATIVE (AFU_ORTHOLOGUE AFUA_6G14510)-RELATED"/>
    <property type="match status" value="1"/>
</dbReference>
<evidence type="ECO:0000256" key="1">
    <source>
        <dbReference type="ARBA" id="ARBA00023002"/>
    </source>
</evidence>
<dbReference type="SUPFAM" id="SSF51905">
    <property type="entry name" value="FAD/NAD(P)-binding domain"/>
    <property type="match status" value="1"/>
</dbReference>
<dbReference type="AlphaFoldDB" id="A0A918DP64"/>
<protein>
    <recommendedName>
        <fullName evidence="3">FAD-binding domain-containing protein</fullName>
    </recommendedName>
</protein>
<organism evidence="4 5">
    <name type="scientific">Marinobacterium nitratireducens</name>
    <dbReference type="NCBI Taxonomy" id="518897"/>
    <lineage>
        <taxon>Bacteria</taxon>
        <taxon>Pseudomonadati</taxon>
        <taxon>Pseudomonadota</taxon>
        <taxon>Gammaproteobacteria</taxon>
        <taxon>Oceanospirillales</taxon>
        <taxon>Oceanospirillaceae</taxon>
        <taxon>Marinobacterium</taxon>
    </lineage>
</organism>
<dbReference type="GO" id="GO:0004497">
    <property type="term" value="F:monooxygenase activity"/>
    <property type="evidence" value="ECO:0007669"/>
    <property type="project" value="UniProtKB-KW"/>
</dbReference>
<evidence type="ECO:0000313" key="4">
    <source>
        <dbReference type="EMBL" id="GGO76492.1"/>
    </source>
</evidence>
<dbReference type="Proteomes" id="UP000599578">
    <property type="component" value="Unassembled WGS sequence"/>
</dbReference>
<dbReference type="InterPro" id="IPR036188">
    <property type="entry name" value="FAD/NAD-bd_sf"/>
</dbReference>
<name>A0A918DP64_9GAMM</name>
<comment type="caution">
    <text evidence="4">The sequence shown here is derived from an EMBL/GenBank/DDBJ whole genome shotgun (WGS) entry which is preliminary data.</text>
</comment>
<dbReference type="Gene3D" id="3.50.50.60">
    <property type="entry name" value="FAD/NAD(P)-binding domain"/>
    <property type="match status" value="1"/>
</dbReference>
<reference evidence="4 5" key="1">
    <citation type="journal article" date="2014" name="Int. J. Syst. Evol. Microbiol.">
        <title>Complete genome sequence of Corynebacterium casei LMG S-19264T (=DSM 44701T), isolated from a smear-ripened cheese.</title>
        <authorList>
            <consortium name="US DOE Joint Genome Institute (JGI-PGF)"/>
            <person name="Walter F."/>
            <person name="Albersmeier A."/>
            <person name="Kalinowski J."/>
            <person name="Ruckert C."/>
        </authorList>
    </citation>
    <scope>NUCLEOTIDE SEQUENCE [LARGE SCALE GENOMIC DNA]</scope>
    <source>
        <strain evidence="4 5">CGMCC 1.7286</strain>
    </source>
</reference>
<feature type="domain" description="FAD-binding" evidence="3">
    <location>
        <begin position="6"/>
        <end position="316"/>
    </location>
</feature>
<gene>
    <name evidence="4" type="ORF">GCM10011348_03830</name>
</gene>